<dbReference type="GO" id="GO:0016787">
    <property type="term" value="F:hydrolase activity"/>
    <property type="evidence" value="ECO:0007669"/>
    <property type="project" value="UniProtKB-KW"/>
</dbReference>
<accession>A0ABW2ZXG7</accession>
<proteinExistence type="predicted"/>
<reference evidence="3" key="1">
    <citation type="journal article" date="2019" name="Int. J. Syst. Evol. Microbiol.">
        <title>The Global Catalogue of Microorganisms (GCM) 10K type strain sequencing project: providing services to taxonomists for standard genome sequencing and annotation.</title>
        <authorList>
            <consortium name="The Broad Institute Genomics Platform"/>
            <consortium name="The Broad Institute Genome Sequencing Center for Infectious Disease"/>
            <person name="Wu L."/>
            <person name="Ma J."/>
        </authorList>
    </citation>
    <scope>NUCLEOTIDE SEQUENCE [LARGE SCALE GENOMIC DNA]</scope>
    <source>
        <strain evidence="3">JCM 32148</strain>
    </source>
</reference>
<dbReference type="InterPro" id="IPR000073">
    <property type="entry name" value="AB_hydrolase_1"/>
</dbReference>
<gene>
    <name evidence="2" type="ORF">ACFQZ8_05300</name>
</gene>
<name>A0ABW2ZXG7_9ACTN</name>
<dbReference type="InterPro" id="IPR050228">
    <property type="entry name" value="Carboxylesterase_BioH"/>
</dbReference>
<keyword evidence="3" id="KW-1185">Reference proteome</keyword>
<dbReference type="SUPFAM" id="SSF53474">
    <property type="entry name" value="alpha/beta-Hydrolases"/>
    <property type="match status" value="1"/>
</dbReference>
<protein>
    <submittedName>
        <fullName evidence="2">Alpha/beta hydrolase</fullName>
    </submittedName>
</protein>
<feature type="domain" description="AB hydrolase-1" evidence="1">
    <location>
        <begin position="16"/>
        <end position="263"/>
    </location>
</feature>
<keyword evidence="2" id="KW-0378">Hydrolase</keyword>
<dbReference type="EMBL" id="JBHTHM010000127">
    <property type="protein sequence ID" value="MFD0783338.1"/>
    <property type="molecule type" value="Genomic_DNA"/>
</dbReference>
<dbReference type="PANTHER" id="PTHR43194:SF2">
    <property type="entry name" value="PEROXISOMAL MEMBRANE PROTEIN LPX1"/>
    <property type="match status" value="1"/>
</dbReference>
<evidence type="ECO:0000259" key="1">
    <source>
        <dbReference type="Pfam" id="PF12697"/>
    </source>
</evidence>
<dbReference type="Pfam" id="PF12697">
    <property type="entry name" value="Abhydrolase_6"/>
    <property type="match status" value="1"/>
</dbReference>
<dbReference type="Proteomes" id="UP001597053">
    <property type="component" value="Unassembled WGS sequence"/>
</dbReference>
<dbReference type="InterPro" id="IPR029058">
    <property type="entry name" value="AB_hydrolase_fold"/>
</dbReference>
<comment type="caution">
    <text evidence="2">The sequence shown here is derived from an EMBL/GenBank/DDBJ whole genome shotgun (WGS) entry which is preliminary data.</text>
</comment>
<dbReference type="Gene3D" id="3.40.50.1820">
    <property type="entry name" value="alpha/beta hydrolase"/>
    <property type="match status" value="1"/>
</dbReference>
<evidence type="ECO:0000313" key="2">
    <source>
        <dbReference type="EMBL" id="MFD0783338.1"/>
    </source>
</evidence>
<evidence type="ECO:0000313" key="3">
    <source>
        <dbReference type="Proteomes" id="UP001597053"/>
    </source>
</evidence>
<sequence>MGSAPRSAPQGNVDTVVLIHGLWMTSRSWERWVERYEARGLRVLAPSWPGMEGEVEQLRDDPTPIAKQRIADIVDHYEQVIRGLPRPPIIMGHSFGGLITQLLVDRKLGAAAVGVHPAPIKGVAKLPLSTLRSGFSILRNPANRHRAVPFTQDDFHYAFGNTMNRADSDRAWQRYAVPGAGHVLFEGAFANLDPNSAAEVYTRRDDRAPLLLLAGGADHVVPPGVVRSNAALYTKSRALTAYHPFPGRSHFTVGQEGWEEVADYALNWALEAAAMPRAETIASESPRR</sequence>
<dbReference type="PANTHER" id="PTHR43194">
    <property type="entry name" value="HYDROLASE ALPHA/BETA FOLD FAMILY"/>
    <property type="match status" value="1"/>
</dbReference>
<organism evidence="2 3">
    <name type="scientific">Micromonospora azadirachtae</name>
    <dbReference type="NCBI Taxonomy" id="1970735"/>
    <lineage>
        <taxon>Bacteria</taxon>
        <taxon>Bacillati</taxon>
        <taxon>Actinomycetota</taxon>
        <taxon>Actinomycetes</taxon>
        <taxon>Micromonosporales</taxon>
        <taxon>Micromonosporaceae</taxon>
        <taxon>Micromonospora</taxon>
    </lineage>
</organism>